<evidence type="ECO:0000259" key="5">
    <source>
        <dbReference type="PROSITE" id="PS50977"/>
    </source>
</evidence>
<keyword evidence="7" id="KW-1185">Reference proteome</keyword>
<keyword evidence="2 4" id="KW-0238">DNA-binding</keyword>
<organism evidence="6 7">
    <name type="scientific">Propionicimonas paludicola</name>
    <dbReference type="NCBI Taxonomy" id="185243"/>
    <lineage>
        <taxon>Bacteria</taxon>
        <taxon>Bacillati</taxon>
        <taxon>Actinomycetota</taxon>
        <taxon>Actinomycetes</taxon>
        <taxon>Propionibacteriales</taxon>
        <taxon>Nocardioidaceae</taxon>
        <taxon>Propionicimonas</taxon>
    </lineage>
</organism>
<keyword evidence="1" id="KW-0805">Transcription regulation</keyword>
<dbReference type="RefSeq" id="WP_169923702.1">
    <property type="nucleotide sequence ID" value="NZ_PDJC01000001.1"/>
</dbReference>
<evidence type="ECO:0000256" key="3">
    <source>
        <dbReference type="ARBA" id="ARBA00023163"/>
    </source>
</evidence>
<evidence type="ECO:0000313" key="6">
    <source>
        <dbReference type="EMBL" id="PFG16027.1"/>
    </source>
</evidence>
<dbReference type="InterPro" id="IPR009057">
    <property type="entry name" value="Homeodomain-like_sf"/>
</dbReference>
<dbReference type="InterPro" id="IPR050109">
    <property type="entry name" value="HTH-type_TetR-like_transc_reg"/>
</dbReference>
<dbReference type="SUPFAM" id="SSF46689">
    <property type="entry name" value="Homeodomain-like"/>
    <property type="match status" value="1"/>
</dbReference>
<dbReference type="GO" id="GO:0045892">
    <property type="term" value="P:negative regulation of DNA-templated transcription"/>
    <property type="evidence" value="ECO:0007669"/>
    <property type="project" value="UniProtKB-ARBA"/>
</dbReference>
<keyword evidence="3" id="KW-0804">Transcription</keyword>
<dbReference type="InterPro" id="IPR001647">
    <property type="entry name" value="HTH_TetR"/>
</dbReference>
<dbReference type="InterPro" id="IPR036271">
    <property type="entry name" value="Tet_transcr_reg_TetR-rel_C_sf"/>
</dbReference>
<proteinExistence type="predicted"/>
<dbReference type="Proteomes" id="UP000226079">
    <property type="component" value="Unassembled WGS sequence"/>
</dbReference>
<dbReference type="EMBL" id="PDJC01000001">
    <property type="protein sequence ID" value="PFG16027.1"/>
    <property type="molecule type" value="Genomic_DNA"/>
</dbReference>
<dbReference type="GO" id="GO:0003700">
    <property type="term" value="F:DNA-binding transcription factor activity"/>
    <property type="evidence" value="ECO:0007669"/>
    <property type="project" value="TreeGrafter"/>
</dbReference>
<dbReference type="GO" id="GO:0000976">
    <property type="term" value="F:transcription cis-regulatory region binding"/>
    <property type="evidence" value="ECO:0007669"/>
    <property type="project" value="TreeGrafter"/>
</dbReference>
<evidence type="ECO:0000256" key="2">
    <source>
        <dbReference type="ARBA" id="ARBA00023125"/>
    </source>
</evidence>
<dbReference type="Gene3D" id="1.10.357.10">
    <property type="entry name" value="Tetracycline Repressor, domain 2"/>
    <property type="match status" value="1"/>
</dbReference>
<gene>
    <name evidence="6" type="ORF">ATK74_0552</name>
</gene>
<dbReference type="PANTHER" id="PTHR30055">
    <property type="entry name" value="HTH-TYPE TRANSCRIPTIONAL REGULATOR RUTR"/>
    <property type="match status" value="1"/>
</dbReference>
<comment type="caution">
    <text evidence="6">The sequence shown here is derived from an EMBL/GenBank/DDBJ whole genome shotgun (WGS) entry which is preliminary data.</text>
</comment>
<feature type="DNA-binding region" description="H-T-H motif" evidence="4">
    <location>
        <begin position="33"/>
        <end position="52"/>
    </location>
</feature>
<evidence type="ECO:0000256" key="4">
    <source>
        <dbReference type="PROSITE-ProRule" id="PRU00335"/>
    </source>
</evidence>
<dbReference type="InterPro" id="IPR039536">
    <property type="entry name" value="TetR_C_Proteobacteria"/>
</dbReference>
<sequence length="204" mass="22202">MTEGLSERQRAKRAQIIDAAHRMFLANGFAGTSIDAIVAEAGVSKQTLYTYFPTKIELLAAVLYGGISEISLPSGEPVALNSRDDLRRLLVGFSVQITRNLLEPEAIALVRLVLGEVFRVLELRKVFRDALPGQLLAQVQAILIRAAGQGLIRLSDPDLAARMFVGPLMTYIALDGFLSAEPANPPSVRQLEKMVDAFLTLVEA</sequence>
<dbReference type="FunFam" id="1.10.10.60:FF:000141">
    <property type="entry name" value="TetR family transcriptional regulator"/>
    <property type="match status" value="1"/>
</dbReference>
<evidence type="ECO:0000256" key="1">
    <source>
        <dbReference type="ARBA" id="ARBA00023015"/>
    </source>
</evidence>
<accession>A0A2A9CNJ7</accession>
<dbReference type="PANTHER" id="PTHR30055:SF234">
    <property type="entry name" value="HTH-TYPE TRANSCRIPTIONAL REGULATOR BETI"/>
    <property type="match status" value="1"/>
</dbReference>
<dbReference type="Pfam" id="PF14246">
    <property type="entry name" value="TetR_C_7"/>
    <property type="match status" value="1"/>
</dbReference>
<dbReference type="Pfam" id="PF00440">
    <property type="entry name" value="TetR_N"/>
    <property type="match status" value="1"/>
</dbReference>
<feature type="domain" description="HTH tetR-type" evidence="5">
    <location>
        <begin position="10"/>
        <end position="70"/>
    </location>
</feature>
<protein>
    <submittedName>
        <fullName evidence="6">TetR family transcriptional regulator</fullName>
    </submittedName>
</protein>
<dbReference type="PROSITE" id="PS50977">
    <property type="entry name" value="HTH_TETR_2"/>
    <property type="match status" value="1"/>
</dbReference>
<dbReference type="PRINTS" id="PR00455">
    <property type="entry name" value="HTHTETR"/>
</dbReference>
<dbReference type="AlphaFoldDB" id="A0A2A9CNJ7"/>
<reference evidence="6 7" key="1">
    <citation type="submission" date="2017-10" db="EMBL/GenBank/DDBJ databases">
        <title>Sequencing the genomes of 1000 actinobacteria strains.</title>
        <authorList>
            <person name="Klenk H.-P."/>
        </authorList>
    </citation>
    <scope>NUCLEOTIDE SEQUENCE [LARGE SCALE GENOMIC DNA]</scope>
    <source>
        <strain evidence="6 7">DSM 15597</strain>
    </source>
</reference>
<name>A0A2A9CNJ7_9ACTN</name>
<dbReference type="SUPFAM" id="SSF48498">
    <property type="entry name" value="Tetracyclin repressor-like, C-terminal domain"/>
    <property type="match status" value="1"/>
</dbReference>
<evidence type="ECO:0000313" key="7">
    <source>
        <dbReference type="Proteomes" id="UP000226079"/>
    </source>
</evidence>